<feature type="domain" description="Cytochrome c" evidence="14">
    <location>
        <begin position="606"/>
        <end position="684"/>
    </location>
</feature>
<evidence type="ECO:0000256" key="7">
    <source>
        <dbReference type="ARBA" id="ARBA00023002"/>
    </source>
</evidence>
<comment type="cofactor">
    <cofactor evidence="12">
        <name>Ca(2+)</name>
        <dbReference type="ChEBI" id="CHEBI:29108"/>
    </cofactor>
    <text evidence="12">Binds 1 Ca(2+) ion per subunit.</text>
</comment>
<evidence type="ECO:0000256" key="11">
    <source>
        <dbReference type="PIRSR" id="PIRSR617512-2"/>
    </source>
</evidence>
<feature type="binding site" evidence="11">
    <location>
        <position position="169"/>
    </location>
    <ligand>
        <name>pyrroloquinoline quinone</name>
        <dbReference type="ChEBI" id="CHEBI:58442"/>
    </ligand>
</feature>
<evidence type="ECO:0000256" key="5">
    <source>
        <dbReference type="ARBA" id="ARBA00022837"/>
    </source>
</evidence>
<feature type="binding site" description="covalent" evidence="11">
    <location>
        <position position="622"/>
    </location>
    <ligand>
        <name>heme c</name>
        <dbReference type="ChEBI" id="CHEBI:61717"/>
    </ligand>
</feature>
<keyword evidence="3 12" id="KW-0479">Metal-binding</keyword>
<keyword evidence="5 12" id="KW-0106">Calcium</keyword>
<comment type="cofactor">
    <cofactor evidence="11">
        <name>heme c</name>
        <dbReference type="ChEBI" id="CHEBI:61717"/>
    </cofactor>
    <text evidence="11">Binds 1 heme c group per subunit.</text>
</comment>
<evidence type="ECO:0000256" key="9">
    <source>
        <dbReference type="ARBA" id="ARBA00023157"/>
    </source>
</evidence>
<evidence type="ECO:0000313" key="16">
    <source>
        <dbReference type="Proteomes" id="UP001139451"/>
    </source>
</evidence>
<protein>
    <submittedName>
        <fullName evidence="15">PQQ-dependent dehydrogenase, methanol/ethanol family</fullName>
    </submittedName>
</protein>
<comment type="caution">
    <text evidence="15">The sequence shown here is derived from an EMBL/GenBank/DDBJ whole genome shotgun (WGS) entry which is preliminary data.</text>
</comment>
<name>A0A9X2KL95_9SPHN</name>
<feature type="binding site" evidence="11">
    <location>
        <begin position="185"/>
        <end position="186"/>
    </location>
    <ligand>
        <name>pyrroloquinoline quinone</name>
        <dbReference type="ChEBI" id="CHEBI:58442"/>
    </ligand>
</feature>
<dbReference type="GO" id="GO:0020037">
    <property type="term" value="F:heme binding"/>
    <property type="evidence" value="ECO:0007669"/>
    <property type="project" value="InterPro"/>
</dbReference>
<dbReference type="Gene3D" id="2.140.10.10">
    <property type="entry name" value="Quinoprotein alcohol dehydrogenase-like superfamily"/>
    <property type="match status" value="1"/>
</dbReference>
<dbReference type="GO" id="GO:0009055">
    <property type="term" value="F:electron transfer activity"/>
    <property type="evidence" value="ECO:0007669"/>
    <property type="project" value="InterPro"/>
</dbReference>
<feature type="binding site" description="axial binding residue" evidence="12">
    <location>
        <position position="661"/>
    </location>
    <ligand>
        <name>heme c</name>
        <dbReference type="ChEBI" id="CHEBI:61717"/>
    </ligand>
    <ligandPart>
        <name>Fe</name>
        <dbReference type="ChEBI" id="CHEBI:18248"/>
    </ligandPart>
</feature>
<sequence>MRGLRRWGPMIGLLALLAGCGGEKQDAGAPWQQETAYFYPTAQIDASNVEKLGLTWEFTDIVVRGRTNRGMEATPIVVDGIMYVTGPWSVVYALDARTGKLRWQYDPEVDGQFARRTCCDAVNRGVAVDDGMVYVATLDGYLVGLDAKTGKQVWKTDTITDRTRSYAITGAPRVAGKNVVIGNGGAEMGVRGYATALDKKTGKLAWRFFIVPGDPAAGPDEHPEVAEARKTWDPKSRWDLGGGGTAWDSIVYDPDTNTVLVGTGNGSPHPAWLRSPAGGDNLYLSSILALDADTGRRRWHYQTTPRDSWDYTATQNMVLADIEIGGKRRKVVMQAPKNGFFYVLDRVSGELLSAEKYTTVTWADRVDLKTGRPVFTAQSDFSKESKLVWPSEAGGHNWPPMAYNPATGLVYIPVIEAPMTFTTTPQPARPYSSVQGVTTSLPGLLPMFGAPIPEFKGQPKPRFENVLKAWDPVKGKVVWSSKVMPFWSGGVMTTATGLVVQGSADGFLTIYDGRDGKVLRRIEIGTGIMAAPMSYELDGEQYLAVPAGFGGAMNAVHLPGWAANKRENASRLLVFKLGATGQPALPPLLARTPLAPAPAKYRGSAAQVERGATLFRANCARCHGSGADLPSGYPNLYKMTPETHDAFQQIVRGGAFTHAGMAAFADVLSEGDARDIHAYLAKPPAGASPPPKPSH</sequence>
<feature type="active site" description="Proton acceptor" evidence="10">
    <location>
        <position position="310"/>
    </location>
</feature>
<dbReference type="GO" id="GO:0016614">
    <property type="term" value="F:oxidoreductase activity, acting on CH-OH group of donors"/>
    <property type="evidence" value="ECO:0007669"/>
    <property type="project" value="InterPro"/>
</dbReference>
<evidence type="ECO:0000259" key="14">
    <source>
        <dbReference type="PROSITE" id="PS51007"/>
    </source>
</evidence>
<dbReference type="InterPro" id="IPR036909">
    <property type="entry name" value="Cyt_c-like_dom_sf"/>
</dbReference>
<dbReference type="InterPro" id="IPR017512">
    <property type="entry name" value="PQQ_MeOH/EtOH_DH"/>
</dbReference>
<dbReference type="SUPFAM" id="SSF50998">
    <property type="entry name" value="Quinoprotein alcohol dehydrogenase-like"/>
    <property type="match status" value="1"/>
</dbReference>
<dbReference type="InterPro" id="IPR018391">
    <property type="entry name" value="PQQ_b-propeller_rpt"/>
</dbReference>
<keyword evidence="8 12" id="KW-0408">Iron</keyword>
<dbReference type="PROSITE" id="PS51007">
    <property type="entry name" value="CYTC"/>
    <property type="match status" value="1"/>
</dbReference>
<feature type="binding site" evidence="12">
    <location>
        <position position="187"/>
    </location>
    <ligand>
        <name>Ca(2+)</name>
        <dbReference type="ChEBI" id="CHEBI:29108"/>
    </ligand>
</feature>
<organism evidence="15 16">
    <name type="scientific">Sphingomonas tagetis</name>
    <dbReference type="NCBI Taxonomy" id="2949092"/>
    <lineage>
        <taxon>Bacteria</taxon>
        <taxon>Pseudomonadati</taxon>
        <taxon>Pseudomonadota</taxon>
        <taxon>Alphaproteobacteria</taxon>
        <taxon>Sphingomonadales</taxon>
        <taxon>Sphingomonadaceae</taxon>
        <taxon>Sphingomonas</taxon>
    </lineage>
</organism>
<evidence type="ECO:0000256" key="4">
    <source>
        <dbReference type="ARBA" id="ARBA00022729"/>
    </source>
</evidence>
<dbReference type="GO" id="GO:0005509">
    <property type="term" value="F:calcium ion binding"/>
    <property type="evidence" value="ECO:0007669"/>
    <property type="project" value="InterPro"/>
</dbReference>
<comment type="cofactor">
    <cofactor evidence="11">
        <name>pyrroloquinoline quinone</name>
        <dbReference type="ChEBI" id="CHEBI:58442"/>
    </cofactor>
    <text evidence="11">Binds 1 PQQ group per subunit.</text>
</comment>
<keyword evidence="4" id="KW-0732">Signal</keyword>
<dbReference type="PROSITE" id="PS00364">
    <property type="entry name" value="BACTERIAL_PQQ_2"/>
    <property type="match status" value="1"/>
</dbReference>
<feature type="binding site" evidence="11">
    <location>
        <position position="124"/>
    </location>
    <ligand>
        <name>pyrroloquinoline quinone</name>
        <dbReference type="ChEBI" id="CHEBI:58442"/>
    </ligand>
</feature>
<feature type="binding site" evidence="11">
    <location>
        <begin position="397"/>
        <end position="398"/>
    </location>
    <ligand>
        <name>pyrroloquinoline quinone</name>
        <dbReference type="ChEBI" id="CHEBI:58442"/>
    </ligand>
</feature>
<dbReference type="NCBIfam" id="TIGR03075">
    <property type="entry name" value="PQQ_enz_alc_DH"/>
    <property type="match status" value="1"/>
</dbReference>
<keyword evidence="9 13" id="KW-1015">Disulfide bond</keyword>
<dbReference type="EMBL" id="JAMLDX010000005">
    <property type="protein sequence ID" value="MCP3730555.1"/>
    <property type="molecule type" value="Genomic_DNA"/>
</dbReference>
<feature type="binding site" evidence="11">
    <location>
        <position position="245"/>
    </location>
    <ligand>
        <name>pyrroloquinoline quinone</name>
        <dbReference type="ChEBI" id="CHEBI:58442"/>
    </ligand>
</feature>
<keyword evidence="2 11" id="KW-0349">Heme</keyword>
<evidence type="ECO:0000256" key="12">
    <source>
        <dbReference type="PIRSR" id="PIRSR617512-3"/>
    </source>
</evidence>
<comment type="similarity">
    <text evidence="1">Belongs to the bacterial PQQ dehydrogenase family.</text>
</comment>
<evidence type="ECO:0000256" key="1">
    <source>
        <dbReference type="ARBA" id="ARBA00008156"/>
    </source>
</evidence>
<feature type="binding site" evidence="12">
    <location>
        <position position="310"/>
    </location>
    <ligand>
        <name>Ca(2+)</name>
        <dbReference type="ChEBI" id="CHEBI:29108"/>
    </ligand>
</feature>
<dbReference type="InterPro" id="IPR009056">
    <property type="entry name" value="Cyt_c-like_dom"/>
</dbReference>
<dbReference type="InterPro" id="IPR002372">
    <property type="entry name" value="PQQ_rpt_dom"/>
</dbReference>
<keyword evidence="16" id="KW-1185">Reference proteome</keyword>
<evidence type="ECO:0000256" key="3">
    <source>
        <dbReference type="ARBA" id="ARBA00022723"/>
    </source>
</evidence>
<feature type="binding site" evidence="12">
    <location>
        <position position="265"/>
    </location>
    <ligand>
        <name>Ca(2+)</name>
        <dbReference type="ChEBI" id="CHEBI:29108"/>
    </ligand>
</feature>
<dbReference type="PROSITE" id="PS51257">
    <property type="entry name" value="PROKAR_LIPOPROTEIN"/>
    <property type="match status" value="1"/>
</dbReference>
<accession>A0A9X2KL95</accession>
<feature type="binding site" description="axial binding residue" evidence="12">
    <location>
        <position position="623"/>
    </location>
    <ligand>
        <name>heme c</name>
        <dbReference type="ChEBI" id="CHEBI:61717"/>
    </ligand>
    <ligandPart>
        <name>Fe</name>
        <dbReference type="ChEBI" id="CHEBI:18248"/>
    </ligandPart>
</feature>
<dbReference type="CDD" id="cd10279">
    <property type="entry name" value="PQQ_ADH_II"/>
    <property type="match status" value="1"/>
</dbReference>
<dbReference type="SMART" id="SM00564">
    <property type="entry name" value="PQQ"/>
    <property type="match status" value="5"/>
</dbReference>
<dbReference type="AlphaFoldDB" id="A0A9X2KL95"/>
<feature type="binding site" evidence="11">
    <location>
        <position position="337"/>
    </location>
    <ligand>
        <name>pyrroloquinoline quinone</name>
        <dbReference type="ChEBI" id="CHEBI:58442"/>
    </ligand>
</feature>
<evidence type="ECO:0000256" key="2">
    <source>
        <dbReference type="ARBA" id="ARBA00022617"/>
    </source>
</evidence>
<feature type="disulfide bond" evidence="13">
    <location>
        <begin position="118"/>
        <end position="119"/>
    </location>
</feature>
<proteinExistence type="inferred from homology"/>
<dbReference type="GO" id="GO:0030288">
    <property type="term" value="C:outer membrane-bounded periplasmic space"/>
    <property type="evidence" value="ECO:0007669"/>
    <property type="project" value="InterPro"/>
</dbReference>
<feature type="binding site" evidence="11">
    <location>
        <position position="72"/>
    </location>
    <ligand>
        <name>pyrroloquinoline quinone</name>
        <dbReference type="ChEBI" id="CHEBI:58442"/>
    </ligand>
</feature>
<dbReference type="PANTHER" id="PTHR32303">
    <property type="entry name" value="QUINOPROTEIN ALCOHOL DEHYDROGENASE (CYTOCHROME C)"/>
    <property type="match status" value="1"/>
</dbReference>
<evidence type="ECO:0000256" key="13">
    <source>
        <dbReference type="PIRSR" id="PIRSR617512-4"/>
    </source>
</evidence>
<feature type="binding site" description="covalent" evidence="11">
    <location>
        <position position="619"/>
    </location>
    <ligand>
        <name>heme c</name>
        <dbReference type="ChEBI" id="CHEBI:61717"/>
    </ligand>
</feature>
<dbReference type="InterPro" id="IPR011047">
    <property type="entry name" value="Quinoprotein_ADH-like_sf"/>
</dbReference>
<keyword evidence="7" id="KW-0560">Oxidoreductase</keyword>
<dbReference type="Proteomes" id="UP001139451">
    <property type="component" value="Unassembled WGS sequence"/>
</dbReference>
<evidence type="ECO:0000313" key="15">
    <source>
        <dbReference type="EMBL" id="MCP3730555.1"/>
    </source>
</evidence>
<dbReference type="Pfam" id="PF13442">
    <property type="entry name" value="Cytochrome_CBB3"/>
    <property type="match status" value="1"/>
</dbReference>
<reference evidence="15" key="1">
    <citation type="submission" date="2022-05" db="EMBL/GenBank/DDBJ databases">
        <title>Sphingomonas sp. strain MG17 Genome sequencing and assembly.</title>
        <authorList>
            <person name="Kim I."/>
        </authorList>
    </citation>
    <scope>NUCLEOTIDE SEQUENCE</scope>
    <source>
        <strain evidence="15">MG17</strain>
    </source>
</reference>
<dbReference type="SUPFAM" id="SSF46626">
    <property type="entry name" value="Cytochrome c"/>
    <property type="match status" value="1"/>
</dbReference>
<keyword evidence="6 11" id="KW-0634">PQQ</keyword>
<evidence type="ECO:0000256" key="6">
    <source>
        <dbReference type="ARBA" id="ARBA00022891"/>
    </source>
</evidence>
<evidence type="ECO:0000256" key="10">
    <source>
        <dbReference type="PIRSR" id="PIRSR617512-1"/>
    </source>
</evidence>
<dbReference type="InterPro" id="IPR001479">
    <property type="entry name" value="Quinoprotein_DH_CS"/>
</dbReference>
<dbReference type="Gene3D" id="1.10.760.10">
    <property type="entry name" value="Cytochrome c-like domain"/>
    <property type="match status" value="1"/>
</dbReference>
<dbReference type="GO" id="GO:0016020">
    <property type="term" value="C:membrane"/>
    <property type="evidence" value="ECO:0007669"/>
    <property type="project" value="InterPro"/>
</dbReference>
<evidence type="ECO:0000256" key="8">
    <source>
        <dbReference type="ARBA" id="ARBA00023004"/>
    </source>
</evidence>
<gene>
    <name evidence="15" type="ORF">M9978_08960</name>
</gene>
<dbReference type="Pfam" id="PF01011">
    <property type="entry name" value="PQQ"/>
    <property type="match status" value="2"/>
</dbReference>